<comment type="caution">
    <text evidence="1">The sequence shown here is derived from an EMBL/GenBank/DDBJ whole genome shotgun (WGS) entry which is preliminary data.</text>
</comment>
<dbReference type="Proteomes" id="UP001153332">
    <property type="component" value="Unassembled WGS sequence"/>
</dbReference>
<gene>
    <name evidence="1" type="ORF">O1611_g5593</name>
</gene>
<dbReference type="EMBL" id="JAPUUL010001204">
    <property type="protein sequence ID" value="KAJ8128043.1"/>
    <property type="molecule type" value="Genomic_DNA"/>
</dbReference>
<sequence>MWAYVEAARFEYMAMTRQGTVVFHDGWGKHVFIDQEALEEGRLMVCDTEDNGQVMFQARMWPVWSNWLNGMVCGLGKPIKSLEDHGYFRGQPLDMRAPILDILDSLDNYEGGEPEWTEDIERYAPGYLEMERAAMVADEVTGGVVALVRDYDHSRFVE</sequence>
<protein>
    <submittedName>
        <fullName evidence="1">Uncharacterized protein</fullName>
    </submittedName>
</protein>
<reference evidence="1" key="1">
    <citation type="submission" date="2022-12" db="EMBL/GenBank/DDBJ databases">
        <title>Genome Sequence of Lasiodiplodia mahajangana.</title>
        <authorList>
            <person name="Buettner E."/>
        </authorList>
    </citation>
    <scope>NUCLEOTIDE SEQUENCE</scope>
    <source>
        <strain evidence="1">VT137</strain>
    </source>
</reference>
<evidence type="ECO:0000313" key="1">
    <source>
        <dbReference type="EMBL" id="KAJ8128043.1"/>
    </source>
</evidence>
<accession>A0ACC2JKL8</accession>
<evidence type="ECO:0000313" key="2">
    <source>
        <dbReference type="Proteomes" id="UP001153332"/>
    </source>
</evidence>
<organism evidence="1 2">
    <name type="scientific">Lasiodiplodia mahajangana</name>
    <dbReference type="NCBI Taxonomy" id="1108764"/>
    <lineage>
        <taxon>Eukaryota</taxon>
        <taxon>Fungi</taxon>
        <taxon>Dikarya</taxon>
        <taxon>Ascomycota</taxon>
        <taxon>Pezizomycotina</taxon>
        <taxon>Dothideomycetes</taxon>
        <taxon>Dothideomycetes incertae sedis</taxon>
        <taxon>Botryosphaeriales</taxon>
        <taxon>Botryosphaeriaceae</taxon>
        <taxon>Lasiodiplodia</taxon>
    </lineage>
</organism>
<keyword evidence="2" id="KW-1185">Reference proteome</keyword>
<proteinExistence type="predicted"/>
<name>A0ACC2JKL8_9PEZI</name>